<proteinExistence type="predicted"/>
<comment type="caution">
    <text evidence="1">The sequence shown here is derived from an EMBL/GenBank/DDBJ whole genome shotgun (WGS) entry which is preliminary data.</text>
</comment>
<accession>A0ACA9LR33</accession>
<dbReference type="EMBL" id="CAJVQC010004103">
    <property type="protein sequence ID" value="CAG8536215.1"/>
    <property type="molecule type" value="Genomic_DNA"/>
</dbReference>
<sequence>MLFSQEHNLILTNAEADKYYSEADEMDRKMVKVDEENDEEIDEEPDKEPDEKPDEEAEELEQANNLNDDLFQDFNHRPLIDTEEECPINDEILEEESSKFEGFDREIFKYPNFCKEDVVTNIRCFCKWRYKLPFLQVRQHNVLIYEQKAPSTLSSTKKAFVISPLAYLERVLNNLTLMSKMYIGPSMVKKEKIEFWYEDLWQDSPLFGEHEIKLDRVYKLKVDQLLQNKNLPNYHSNSIRHSRGNNKELWLVENDPIFIDPADISRCVIVWLCDLTESKHYEFYTQEVVYYFGGHWRYQDISKRYQLPCEFDEFIKPVLNDIKQLENGIIINTIYRSTWVVGRLGCVTADLPQGNNLADVKRHGANHRCRTCSIPKKTNKEYLATEYSLTTSPGPFNILMWDQHMQIPQDIYHSMGGKARTLLDVTLNILNVSGE</sequence>
<feature type="non-terminal residue" evidence="1">
    <location>
        <position position="435"/>
    </location>
</feature>
<evidence type="ECO:0000313" key="2">
    <source>
        <dbReference type="Proteomes" id="UP000789920"/>
    </source>
</evidence>
<dbReference type="Proteomes" id="UP000789920">
    <property type="component" value="Unassembled WGS sequence"/>
</dbReference>
<evidence type="ECO:0000313" key="1">
    <source>
        <dbReference type="EMBL" id="CAG8536215.1"/>
    </source>
</evidence>
<keyword evidence="2" id="KW-1185">Reference proteome</keyword>
<name>A0ACA9LR33_9GLOM</name>
<reference evidence="1" key="1">
    <citation type="submission" date="2021-06" db="EMBL/GenBank/DDBJ databases">
        <authorList>
            <person name="Kallberg Y."/>
            <person name="Tangrot J."/>
            <person name="Rosling A."/>
        </authorList>
    </citation>
    <scope>NUCLEOTIDE SEQUENCE</scope>
    <source>
        <strain evidence="1">MA461A</strain>
    </source>
</reference>
<organism evidence="1 2">
    <name type="scientific">Racocetra persica</name>
    <dbReference type="NCBI Taxonomy" id="160502"/>
    <lineage>
        <taxon>Eukaryota</taxon>
        <taxon>Fungi</taxon>
        <taxon>Fungi incertae sedis</taxon>
        <taxon>Mucoromycota</taxon>
        <taxon>Glomeromycotina</taxon>
        <taxon>Glomeromycetes</taxon>
        <taxon>Diversisporales</taxon>
        <taxon>Gigasporaceae</taxon>
        <taxon>Racocetra</taxon>
    </lineage>
</organism>
<protein>
    <submittedName>
        <fullName evidence="1">23057_t:CDS:1</fullName>
    </submittedName>
</protein>
<gene>
    <name evidence="1" type="ORF">RPERSI_LOCUS3354</name>
</gene>